<dbReference type="OMA" id="RKGFWNR"/>
<keyword evidence="3" id="KW-1185">Reference proteome</keyword>
<reference evidence="3" key="1">
    <citation type="journal article" date="2017" name="Nat. Ecol. Evol.">
        <title>Genome expansion and lineage-specific genetic innovations in the forest pathogenic fungi Armillaria.</title>
        <authorList>
            <person name="Sipos G."/>
            <person name="Prasanna A.N."/>
            <person name="Walter M.C."/>
            <person name="O'Connor E."/>
            <person name="Balint B."/>
            <person name="Krizsan K."/>
            <person name="Kiss B."/>
            <person name="Hess J."/>
            <person name="Varga T."/>
            <person name="Slot J."/>
            <person name="Riley R."/>
            <person name="Boka B."/>
            <person name="Rigling D."/>
            <person name="Barry K."/>
            <person name="Lee J."/>
            <person name="Mihaltcheva S."/>
            <person name="LaButti K."/>
            <person name="Lipzen A."/>
            <person name="Waldron R."/>
            <person name="Moloney N.M."/>
            <person name="Sperisen C."/>
            <person name="Kredics L."/>
            <person name="Vagvoelgyi C."/>
            <person name="Patrignani A."/>
            <person name="Fitzpatrick D."/>
            <person name="Nagy I."/>
            <person name="Doyle S."/>
            <person name="Anderson J.B."/>
            <person name="Grigoriev I.V."/>
            <person name="Gueldener U."/>
            <person name="Muensterkoetter M."/>
            <person name="Nagy L.G."/>
        </authorList>
    </citation>
    <scope>NUCLEOTIDE SEQUENCE [LARGE SCALE GENOMIC DNA]</scope>
    <source>
        <strain evidence="3">Ar21-2</strain>
    </source>
</reference>
<feature type="region of interest" description="Disordered" evidence="1">
    <location>
        <begin position="497"/>
        <end position="616"/>
    </location>
</feature>
<sequence>MYANHYPRASHAAQIPAGWQPPYQGAPPIPQGWNVKQNDWNQGQWQFNPSFNHHHQQPAQQYIPWIPSQSWAGAQQQQQQQQQQHNPYQRPIKPPSAEYLAQPVKENALDLTGMVPRAQVYGEENSDDEAPHTPWIWNPRGLVEKEDDQGTIQAEFRDALGNRVLQSRGPTPTRRRSSLEHEAPPSPSPLRLQRHTSTRQSSEPSPQIYAAVPAPRRGASEPPVTQLSSYSQRSRHSSPERQQPQQQEQRLLQPTFSTNIVRTPDHYSNSSPTRPSSSATSPGHISRKSSRSNSVDPELAAKMDRLSTGPTQPVLRQSSLPTHSVSSSSSTIHASAPIYTEEPSALLSPLVLSHTPALPNRSLGRHHTAPMLSSIPETATRGMEPFSRTDVETSSRSIQRTSPRHTPETSSSSTAPSPQNNVTPPPQNNVPPGPAPPSNVMPRGVPETSPRHVPETAPRNVPETTSQGTVLPLPFKNVTPSAHSNVVSSSYSSNTILRNTQDSSSHHVPEASSRSVVPSPHVRTSPRSRTSPHSTTVPSPYSNVIPSPTSNVIPSPHSSRSSRSSSSRHRISSSSSGSRRTSPMMSHNPLPEPPREFQYSLPPPRQKTPPKTYKKKVRRGFWNRRGDHLTPDGHVVYAPPHLSHPAELKSYPRTKDGYMNHEGAFMKQSPNWTELQDSLPRFGRPPVRPYESFVVYSYF</sequence>
<feature type="compositionally biased region" description="Low complexity" evidence="1">
    <location>
        <begin position="408"/>
        <end position="422"/>
    </location>
</feature>
<feature type="region of interest" description="Disordered" evidence="1">
    <location>
        <begin position="1"/>
        <end position="58"/>
    </location>
</feature>
<dbReference type="InParanoid" id="A0A2H3E020"/>
<feature type="compositionally biased region" description="Polar residues" evidence="1">
    <location>
        <begin position="308"/>
        <end position="317"/>
    </location>
</feature>
<dbReference type="EMBL" id="KZ293653">
    <property type="protein sequence ID" value="PBK94687.1"/>
    <property type="molecule type" value="Genomic_DNA"/>
</dbReference>
<feature type="compositionally biased region" description="Low complexity" evidence="1">
    <location>
        <begin position="572"/>
        <end position="586"/>
    </location>
</feature>
<feature type="region of interest" description="Disordered" evidence="1">
    <location>
        <begin position="70"/>
        <end position="95"/>
    </location>
</feature>
<evidence type="ECO:0000256" key="1">
    <source>
        <dbReference type="SAM" id="MobiDB-lite"/>
    </source>
</evidence>
<dbReference type="Proteomes" id="UP000217790">
    <property type="component" value="Unassembled WGS sequence"/>
</dbReference>
<feature type="compositionally biased region" description="Low complexity" evidence="1">
    <location>
        <begin position="512"/>
        <end position="540"/>
    </location>
</feature>
<dbReference type="OrthoDB" id="3255291at2759"/>
<feature type="region of interest" description="Disordered" evidence="1">
    <location>
        <begin position="157"/>
        <end position="330"/>
    </location>
</feature>
<protein>
    <submittedName>
        <fullName evidence="2">Uncharacterized protein</fullName>
    </submittedName>
</protein>
<feature type="compositionally biased region" description="Low complexity" evidence="1">
    <location>
        <begin position="75"/>
        <end position="84"/>
    </location>
</feature>
<organism evidence="2 3">
    <name type="scientific">Armillaria gallica</name>
    <name type="common">Bulbous honey fungus</name>
    <name type="synonym">Armillaria bulbosa</name>
    <dbReference type="NCBI Taxonomy" id="47427"/>
    <lineage>
        <taxon>Eukaryota</taxon>
        <taxon>Fungi</taxon>
        <taxon>Dikarya</taxon>
        <taxon>Basidiomycota</taxon>
        <taxon>Agaricomycotina</taxon>
        <taxon>Agaricomycetes</taxon>
        <taxon>Agaricomycetidae</taxon>
        <taxon>Agaricales</taxon>
        <taxon>Marasmiineae</taxon>
        <taxon>Physalacriaceae</taxon>
        <taxon>Armillaria</taxon>
    </lineage>
</organism>
<feature type="compositionally biased region" description="Low complexity" evidence="1">
    <location>
        <begin position="318"/>
        <end position="330"/>
    </location>
</feature>
<dbReference type="AlphaFoldDB" id="A0A2H3E020"/>
<feature type="compositionally biased region" description="Polar residues" evidence="1">
    <location>
        <begin position="34"/>
        <end position="51"/>
    </location>
</feature>
<proteinExistence type="predicted"/>
<dbReference type="STRING" id="47427.A0A2H3E020"/>
<feature type="compositionally biased region" description="Low complexity" evidence="1">
    <location>
        <begin position="240"/>
        <end position="253"/>
    </location>
</feature>
<evidence type="ECO:0000313" key="3">
    <source>
        <dbReference type="Proteomes" id="UP000217790"/>
    </source>
</evidence>
<gene>
    <name evidence="2" type="ORF">ARMGADRAFT_1011611</name>
</gene>
<accession>A0A2H3E020</accession>
<feature type="region of interest" description="Disordered" evidence="1">
    <location>
        <begin position="359"/>
        <end position="477"/>
    </location>
</feature>
<feature type="compositionally biased region" description="Low complexity" evidence="1">
    <location>
        <begin position="268"/>
        <end position="282"/>
    </location>
</feature>
<evidence type="ECO:0000313" key="2">
    <source>
        <dbReference type="EMBL" id="PBK94687.1"/>
    </source>
</evidence>
<feature type="compositionally biased region" description="Pro residues" evidence="1">
    <location>
        <begin position="423"/>
        <end position="439"/>
    </location>
</feature>
<feature type="compositionally biased region" description="Polar residues" evidence="1">
    <location>
        <begin position="541"/>
        <end position="553"/>
    </location>
</feature>
<feature type="compositionally biased region" description="Low complexity" evidence="1">
    <location>
        <begin position="555"/>
        <end position="565"/>
    </location>
</feature>
<name>A0A2H3E020_ARMGA</name>